<evidence type="ECO:0000259" key="2">
    <source>
        <dbReference type="Pfam" id="PF00325"/>
    </source>
</evidence>
<dbReference type="InterPro" id="IPR012318">
    <property type="entry name" value="HTH_CRP"/>
</dbReference>
<name>A0A2T5INP9_9LACT</name>
<organism evidence="3 4">
    <name type="scientific">Trichococcus patagoniensis</name>
    <dbReference type="NCBI Taxonomy" id="382641"/>
    <lineage>
        <taxon>Bacteria</taxon>
        <taxon>Bacillati</taxon>
        <taxon>Bacillota</taxon>
        <taxon>Bacilli</taxon>
        <taxon>Lactobacillales</taxon>
        <taxon>Carnobacteriaceae</taxon>
        <taxon>Trichococcus</taxon>
    </lineage>
</organism>
<protein>
    <submittedName>
        <fullName evidence="3">Regulatory Crp family protein</fullName>
    </submittedName>
</protein>
<dbReference type="EMBL" id="QAOM01000004">
    <property type="protein sequence ID" value="PTQ85413.1"/>
    <property type="molecule type" value="Genomic_DNA"/>
</dbReference>
<feature type="region of interest" description="Disordered" evidence="1">
    <location>
        <begin position="58"/>
        <end position="79"/>
    </location>
</feature>
<dbReference type="GO" id="GO:0003677">
    <property type="term" value="F:DNA binding"/>
    <property type="evidence" value="ECO:0007669"/>
    <property type="project" value="InterPro"/>
</dbReference>
<proteinExistence type="predicted"/>
<dbReference type="AlphaFoldDB" id="A0A2T5INP9"/>
<accession>A0A2T5INP9</accession>
<feature type="domain" description="HTH crp-type" evidence="2">
    <location>
        <begin position="22"/>
        <end position="42"/>
    </location>
</feature>
<evidence type="ECO:0000313" key="4">
    <source>
        <dbReference type="Proteomes" id="UP000244161"/>
    </source>
</evidence>
<dbReference type="Gene3D" id="1.10.10.10">
    <property type="entry name" value="Winged helix-like DNA-binding domain superfamily/Winged helix DNA-binding domain"/>
    <property type="match status" value="1"/>
</dbReference>
<comment type="caution">
    <text evidence="3">The sequence shown here is derived from an EMBL/GenBank/DDBJ whole genome shotgun (WGS) entry which is preliminary data.</text>
</comment>
<keyword evidence="4" id="KW-1185">Reference proteome</keyword>
<evidence type="ECO:0000256" key="1">
    <source>
        <dbReference type="SAM" id="MobiDB-lite"/>
    </source>
</evidence>
<evidence type="ECO:0000313" key="3">
    <source>
        <dbReference type="EMBL" id="PTQ85413.1"/>
    </source>
</evidence>
<sequence>MNVYRINPQPMPSAMLHVNTIIGATRESVSKTFKDLQDEKIIALESKKSAYSIFPSWKPTQTAESPALSPYDNKNKARD</sequence>
<dbReference type="Pfam" id="PF00325">
    <property type="entry name" value="Crp"/>
    <property type="match status" value="1"/>
</dbReference>
<dbReference type="InterPro" id="IPR036388">
    <property type="entry name" value="WH-like_DNA-bd_sf"/>
</dbReference>
<dbReference type="Proteomes" id="UP000244161">
    <property type="component" value="Unassembled WGS sequence"/>
</dbReference>
<dbReference type="GO" id="GO:0006355">
    <property type="term" value="P:regulation of DNA-templated transcription"/>
    <property type="evidence" value="ECO:0007669"/>
    <property type="project" value="InterPro"/>
</dbReference>
<gene>
    <name evidence="3" type="ORF">C8U37_10450</name>
</gene>
<reference evidence="3 4" key="1">
    <citation type="submission" date="2018-04" db="EMBL/GenBank/DDBJ databases">
        <title>Genomic Encyclopedia of Archaeal and Bacterial Type Strains, Phase II (KMG-II): from individual species to whole genera.</title>
        <authorList>
            <person name="Goeker M."/>
        </authorList>
    </citation>
    <scope>NUCLEOTIDE SEQUENCE [LARGE SCALE GENOMIC DNA]</scope>
    <source>
        <strain evidence="3 4">DSM 18806</strain>
    </source>
</reference>